<dbReference type="AlphaFoldDB" id="A0A6G1S5D6"/>
<dbReference type="InterPro" id="IPR000073">
    <property type="entry name" value="AB_hydrolase_1"/>
</dbReference>
<sequence length="419" mass="46998">MDAKVSSQLAAKADPALAIGSTTTPVTSTSDLLDIQETTANTDQRLSVFSNISNTLASSLKWCPTSELELAQAESDLLSVLTRPFKKYFVDIGPGWGLESNKIRTLEMLTDKEIEMRTTTKDGETTVAAKANETPATQEKRPLVLIHGFAAGIGIWILNLDWLAQRLDRKVYAFDLIGFARSTRAPFDMSGDIEGQFIDSIENWRLKMGIDKFILLGHSFGGYLSASYALKYPDNVSHVILADPWGIQDRQASPNRNTYRFPIWVRVANAIFQSFNPLAVLRATGPYGPSLVHKFRADLKEKFRPKLQDDCHKFLNYIYHCNAQTATGESAFKALALPYGWPKNPLIHRLLDLKESISLTFIYGSRSWIEKQPGEFLRDCMAPNRVTVHEIEGSGHHVYADKYNEFNELVKEACSKIPD</sequence>
<keyword evidence="3" id="KW-0378">Hydrolase</keyword>
<comment type="similarity">
    <text evidence="1">Belongs to the peptidase S33 family. ABHD4/ABHD5 subfamily.</text>
</comment>
<dbReference type="Pfam" id="PF00561">
    <property type="entry name" value="Abhydrolase_1"/>
    <property type="match status" value="1"/>
</dbReference>
<accession>A0A6G1S5D6</accession>
<dbReference type="GO" id="GO:0042171">
    <property type="term" value="F:lysophosphatidic acid acyltransferase activity"/>
    <property type="evidence" value="ECO:0007669"/>
    <property type="project" value="TreeGrafter"/>
</dbReference>
<evidence type="ECO:0000259" key="2">
    <source>
        <dbReference type="Pfam" id="PF00561"/>
    </source>
</evidence>
<gene>
    <name evidence="3" type="primary">ABHD4</name>
    <name evidence="3" type="ORF">g.5664</name>
</gene>
<feature type="domain" description="AB hydrolase-1" evidence="2">
    <location>
        <begin position="142"/>
        <end position="402"/>
    </location>
</feature>
<dbReference type="EMBL" id="GGYP01000943">
    <property type="protein sequence ID" value="MDE45714.1"/>
    <property type="molecule type" value="Transcribed_RNA"/>
</dbReference>
<dbReference type="PANTHER" id="PTHR42886:SF29">
    <property type="entry name" value="PUMMELIG, ISOFORM A"/>
    <property type="match status" value="1"/>
</dbReference>
<proteinExistence type="inferred from homology"/>
<dbReference type="Gene3D" id="3.40.50.1820">
    <property type="entry name" value="alpha/beta hydrolase"/>
    <property type="match status" value="1"/>
</dbReference>
<dbReference type="PANTHER" id="PTHR42886">
    <property type="entry name" value="RE40534P-RELATED"/>
    <property type="match status" value="1"/>
</dbReference>
<dbReference type="GO" id="GO:0006654">
    <property type="term" value="P:phosphatidic acid biosynthetic process"/>
    <property type="evidence" value="ECO:0007669"/>
    <property type="project" value="TreeGrafter"/>
</dbReference>
<dbReference type="PRINTS" id="PR00111">
    <property type="entry name" value="ABHYDROLASE"/>
</dbReference>
<evidence type="ECO:0000313" key="3">
    <source>
        <dbReference type="EMBL" id="MDE45714.1"/>
    </source>
</evidence>
<dbReference type="InterPro" id="IPR029058">
    <property type="entry name" value="AB_hydrolase_fold"/>
</dbReference>
<protein>
    <submittedName>
        <fullName evidence="3">Abhydrolase domain-containing protein 4</fullName>
    </submittedName>
</protein>
<reference evidence="3" key="1">
    <citation type="submission" date="2018-10" db="EMBL/GenBank/DDBJ databases">
        <title>Transcriptome assembly of Aceria tosichella (Wheat curl mite) Type 2.</title>
        <authorList>
            <person name="Scully E.D."/>
            <person name="Geib S.M."/>
            <person name="Palmer N.A."/>
            <person name="Gupta A.K."/>
            <person name="Sarath G."/>
            <person name="Tatineni S."/>
        </authorList>
    </citation>
    <scope>NUCLEOTIDE SEQUENCE</scope>
    <source>
        <strain evidence="3">LincolnNE</strain>
    </source>
</reference>
<evidence type="ECO:0000256" key="1">
    <source>
        <dbReference type="ARBA" id="ARBA00038097"/>
    </source>
</evidence>
<organism evidence="3">
    <name type="scientific">Aceria tosichella</name>
    <name type="common">wheat curl mite</name>
    <dbReference type="NCBI Taxonomy" id="561515"/>
    <lineage>
        <taxon>Eukaryota</taxon>
        <taxon>Metazoa</taxon>
        <taxon>Ecdysozoa</taxon>
        <taxon>Arthropoda</taxon>
        <taxon>Chelicerata</taxon>
        <taxon>Arachnida</taxon>
        <taxon>Acari</taxon>
        <taxon>Acariformes</taxon>
        <taxon>Trombidiformes</taxon>
        <taxon>Prostigmata</taxon>
        <taxon>Eupodina</taxon>
        <taxon>Eriophyoidea</taxon>
        <taxon>Eriophyidae</taxon>
        <taxon>Eriophyinae</taxon>
        <taxon>Aceriini</taxon>
        <taxon>Aceria</taxon>
    </lineage>
</organism>
<dbReference type="GO" id="GO:0005811">
    <property type="term" value="C:lipid droplet"/>
    <property type="evidence" value="ECO:0007669"/>
    <property type="project" value="TreeGrafter"/>
</dbReference>
<dbReference type="GO" id="GO:0052689">
    <property type="term" value="F:carboxylic ester hydrolase activity"/>
    <property type="evidence" value="ECO:0007669"/>
    <property type="project" value="TreeGrafter"/>
</dbReference>
<dbReference type="GO" id="GO:0055088">
    <property type="term" value="P:lipid homeostasis"/>
    <property type="evidence" value="ECO:0007669"/>
    <property type="project" value="TreeGrafter"/>
</dbReference>
<dbReference type="SUPFAM" id="SSF53474">
    <property type="entry name" value="alpha/beta-Hydrolases"/>
    <property type="match status" value="1"/>
</dbReference>
<dbReference type="GO" id="GO:0005739">
    <property type="term" value="C:mitochondrion"/>
    <property type="evidence" value="ECO:0007669"/>
    <property type="project" value="TreeGrafter"/>
</dbReference>
<name>A0A6G1S5D6_9ACAR</name>